<evidence type="ECO:0000313" key="6">
    <source>
        <dbReference type="Proteomes" id="UP000199400"/>
    </source>
</evidence>
<reference evidence="6" key="1">
    <citation type="submission" date="2016-10" db="EMBL/GenBank/DDBJ databases">
        <authorList>
            <person name="Varghese N."/>
            <person name="Submissions S."/>
        </authorList>
    </citation>
    <scope>NUCLEOTIDE SEQUENCE [LARGE SCALE GENOMIC DNA]</scope>
    <source>
        <strain evidence="6">ATCC 25963</strain>
    </source>
</reference>
<gene>
    <name evidence="5" type="ORF">SAMN02745121_08513</name>
</gene>
<feature type="compositionally biased region" description="Polar residues" evidence="3">
    <location>
        <begin position="66"/>
        <end position="88"/>
    </location>
</feature>
<keyword evidence="4" id="KW-0732">Signal</keyword>
<dbReference type="STRING" id="54.SAMN02745121_08513"/>
<protein>
    <recommendedName>
        <fullName evidence="7">Leucine Rich repeat-containing protein</fullName>
    </recommendedName>
</protein>
<dbReference type="InterPro" id="IPR050836">
    <property type="entry name" value="SDS22/Internalin_LRR"/>
</dbReference>
<name>A0A1I2ID53_9BACT</name>
<feature type="chain" id="PRO_5011498472" description="Leucine Rich repeat-containing protein" evidence="4">
    <location>
        <begin position="21"/>
        <end position="386"/>
    </location>
</feature>
<evidence type="ECO:0008006" key="7">
    <source>
        <dbReference type="Google" id="ProtNLM"/>
    </source>
</evidence>
<dbReference type="PROSITE" id="PS51450">
    <property type="entry name" value="LRR"/>
    <property type="match status" value="3"/>
</dbReference>
<proteinExistence type="predicted"/>
<keyword evidence="6" id="KW-1185">Reference proteome</keyword>
<feature type="signal peptide" evidence="4">
    <location>
        <begin position="1"/>
        <end position="20"/>
    </location>
</feature>
<accession>A0A1I2ID53</accession>
<keyword evidence="1" id="KW-0433">Leucine-rich repeat</keyword>
<sequence>MILSKLKPAAAVLASAWLSACVLDYKVGDSPQATATTDATTTAPTPGTEPTSGGSTGGAPEDESATSEPTLETTSGTTDQPDVTSTTAPEPVDCSEIVLEDEVLLQVVRDALGIAEGPISPETALELEMLVVDGGVASIAGLECFSNLEDLTLNNTTVHDFSPLAGLTRLWRLDLKNNGLTELDTLTGLPALNLLALQDNAIVDLQPLAALPGLTYLYADRNAIVDVGPLADASALFDLSLRENQITSLSALADHPQLRYLAVDDNPLAEGLDVLSGAPKLFSISAANTGLTELPAVPPPSLGMLTLPNNHISDLSPLQNYPALTFTFAFGNNQITTLAPFMDAPCAVSNTLLAVTGNPLDANSLDTLIPALCDLGLAMFWDGGEC</sequence>
<evidence type="ECO:0000256" key="4">
    <source>
        <dbReference type="SAM" id="SignalP"/>
    </source>
</evidence>
<dbReference type="InterPro" id="IPR001611">
    <property type="entry name" value="Leu-rich_rpt"/>
</dbReference>
<dbReference type="OrthoDB" id="2680104at2"/>
<feature type="region of interest" description="Disordered" evidence="3">
    <location>
        <begin position="31"/>
        <end position="93"/>
    </location>
</feature>
<dbReference type="EMBL" id="FOMX01000058">
    <property type="protein sequence ID" value="SFF38461.1"/>
    <property type="molecule type" value="Genomic_DNA"/>
</dbReference>
<evidence type="ECO:0000256" key="3">
    <source>
        <dbReference type="SAM" id="MobiDB-lite"/>
    </source>
</evidence>
<dbReference type="Gene3D" id="3.80.10.10">
    <property type="entry name" value="Ribonuclease Inhibitor"/>
    <property type="match status" value="1"/>
</dbReference>
<dbReference type="InterPro" id="IPR032675">
    <property type="entry name" value="LRR_dom_sf"/>
</dbReference>
<evidence type="ECO:0000313" key="5">
    <source>
        <dbReference type="EMBL" id="SFF38461.1"/>
    </source>
</evidence>
<dbReference type="AlphaFoldDB" id="A0A1I2ID53"/>
<dbReference type="PROSITE" id="PS51257">
    <property type="entry name" value="PROKAR_LIPOPROTEIN"/>
    <property type="match status" value="1"/>
</dbReference>
<feature type="compositionally biased region" description="Low complexity" evidence="3">
    <location>
        <begin position="31"/>
        <end position="53"/>
    </location>
</feature>
<dbReference type="RefSeq" id="WP_096330871.1">
    <property type="nucleotide sequence ID" value="NZ_FOMX01000058.1"/>
</dbReference>
<dbReference type="Proteomes" id="UP000199400">
    <property type="component" value="Unassembled WGS sequence"/>
</dbReference>
<evidence type="ECO:0000256" key="2">
    <source>
        <dbReference type="ARBA" id="ARBA00022737"/>
    </source>
</evidence>
<organism evidence="5 6">
    <name type="scientific">Nannocystis exedens</name>
    <dbReference type="NCBI Taxonomy" id="54"/>
    <lineage>
        <taxon>Bacteria</taxon>
        <taxon>Pseudomonadati</taxon>
        <taxon>Myxococcota</taxon>
        <taxon>Polyangia</taxon>
        <taxon>Nannocystales</taxon>
        <taxon>Nannocystaceae</taxon>
        <taxon>Nannocystis</taxon>
    </lineage>
</organism>
<dbReference type="PANTHER" id="PTHR46652">
    <property type="entry name" value="LEUCINE-RICH REPEAT AND IQ DOMAIN-CONTAINING PROTEIN 1-RELATED"/>
    <property type="match status" value="1"/>
</dbReference>
<dbReference type="SUPFAM" id="SSF52058">
    <property type="entry name" value="L domain-like"/>
    <property type="match status" value="1"/>
</dbReference>
<evidence type="ECO:0000256" key="1">
    <source>
        <dbReference type="ARBA" id="ARBA00022614"/>
    </source>
</evidence>
<keyword evidence="2" id="KW-0677">Repeat</keyword>
<dbReference type="PANTHER" id="PTHR46652:SF3">
    <property type="entry name" value="LEUCINE-RICH REPEAT-CONTAINING PROTEIN 9"/>
    <property type="match status" value="1"/>
</dbReference>